<feature type="transmembrane region" description="Helical" evidence="2">
    <location>
        <begin position="68"/>
        <end position="92"/>
    </location>
</feature>
<keyword evidence="2" id="KW-0812">Transmembrane</keyword>
<comment type="caution">
    <text evidence="3">The sequence shown here is derived from an EMBL/GenBank/DDBJ whole genome shotgun (WGS) entry which is preliminary data.</text>
</comment>
<feature type="region of interest" description="Disordered" evidence="1">
    <location>
        <begin position="108"/>
        <end position="169"/>
    </location>
</feature>
<keyword evidence="2" id="KW-0472">Membrane</keyword>
<dbReference type="GeneID" id="39589845"/>
<evidence type="ECO:0000313" key="4">
    <source>
        <dbReference type="Proteomes" id="UP000279236"/>
    </source>
</evidence>
<sequence length="237" mass="25773">MAFIVVPPATHHSRKPSIRQSARRRRAITAPHELLGPATLPAASPVSLWTPIQPTTSAITPQTGLGGFVLWIMTLILAMVIVVAPHAIALILRSLAHPKAIKATVNALTNSQPSSPVSRPISAVRSSRKLRPRNSSPTAPLSFPSRPRSRRTSDASETENDHARERIVPSGRPGARVRFLIQPRPMPAPILCHSIFGSDEEEQPVIQFKQSSPSPAERMVAVDDELEDDLTPDVFVC</sequence>
<evidence type="ECO:0000256" key="2">
    <source>
        <dbReference type="SAM" id="Phobius"/>
    </source>
</evidence>
<accession>A0A427XD08</accession>
<dbReference type="AlphaFoldDB" id="A0A427XD08"/>
<evidence type="ECO:0000256" key="1">
    <source>
        <dbReference type="SAM" id="MobiDB-lite"/>
    </source>
</evidence>
<dbReference type="EMBL" id="RSCE01000021">
    <property type="protein sequence ID" value="RSH76726.1"/>
    <property type="molecule type" value="Genomic_DNA"/>
</dbReference>
<protein>
    <submittedName>
        <fullName evidence="3">Uncharacterized protein</fullName>
    </submittedName>
</protein>
<dbReference type="RefSeq" id="XP_028471873.1">
    <property type="nucleotide sequence ID" value="XM_028620831.1"/>
</dbReference>
<organism evidence="3 4">
    <name type="scientific">Apiotrichum porosum</name>
    <dbReference type="NCBI Taxonomy" id="105984"/>
    <lineage>
        <taxon>Eukaryota</taxon>
        <taxon>Fungi</taxon>
        <taxon>Dikarya</taxon>
        <taxon>Basidiomycota</taxon>
        <taxon>Agaricomycotina</taxon>
        <taxon>Tremellomycetes</taxon>
        <taxon>Trichosporonales</taxon>
        <taxon>Trichosporonaceae</taxon>
        <taxon>Apiotrichum</taxon>
    </lineage>
</organism>
<reference evidence="3 4" key="1">
    <citation type="submission" date="2018-11" db="EMBL/GenBank/DDBJ databases">
        <title>Genome sequence of Apiotrichum porosum DSM 27194.</title>
        <authorList>
            <person name="Aliyu H."/>
            <person name="Gorte O."/>
            <person name="Ochsenreither K."/>
        </authorList>
    </citation>
    <scope>NUCLEOTIDE SEQUENCE [LARGE SCALE GENOMIC DNA]</scope>
    <source>
        <strain evidence="3 4">DSM 27194</strain>
    </source>
</reference>
<gene>
    <name evidence="3" type="ORF">EHS24_005302</name>
</gene>
<feature type="compositionally biased region" description="Polar residues" evidence="1">
    <location>
        <begin position="108"/>
        <end position="117"/>
    </location>
</feature>
<proteinExistence type="predicted"/>
<dbReference type="Proteomes" id="UP000279236">
    <property type="component" value="Unassembled WGS sequence"/>
</dbReference>
<name>A0A427XD08_9TREE</name>
<keyword evidence="2" id="KW-1133">Transmembrane helix</keyword>
<keyword evidence="4" id="KW-1185">Reference proteome</keyword>
<evidence type="ECO:0000313" key="3">
    <source>
        <dbReference type="EMBL" id="RSH76726.1"/>
    </source>
</evidence>
<feature type="compositionally biased region" description="Basic and acidic residues" evidence="1">
    <location>
        <begin position="151"/>
        <end position="167"/>
    </location>
</feature>